<keyword evidence="3" id="KW-1185">Reference proteome</keyword>
<evidence type="ECO:0000313" key="3">
    <source>
        <dbReference type="Proteomes" id="UP000827092"/>
    </source>
</evidence>
<feature type="region of interest" description="Disordered" evidence="1">
    <location>
        <begin position="1"/>
        <end position="68"/>
    </location>
</feature>
<name>A0AAV6UTP1_9ARAC</name>
<dbReference type="Proteomes" id="UP000827092">
    <property type="component" value="Unassembled WGS sequence"/>
</dbReference>
<organism evidence="2 3">
    <name type="scientific">Oedothorax gibbosus</name>
    <dbReference type="NCBI Taxonomy" id="931172"/>
    <lineage>
        <taxon>Eukaryota</taxon>
        <taxon>Metazoa</taxon>
        <taxon>Ecdysozoa</taxon>
        <taxon>Arthropoda</taxon>
        <taxon>Chelicerata</taxon>
        <taxon>Arachnida</taxon>
        <taxon>Araneae</taxon>
        <taxon>Araneomorphae</taxon>
        <taxon>Entelegynae</taxon>
        <taxon>Araneoidea</taxon>
        <taxon>Linyphiidae</taxon>
        <taxon>Erigoninae</taxon>
        <taxon>Oedothorax</taxon>
    </lineage>
</organism>
<feature type="compositionally biased region" description="Polar residues" evidence="1">
    <location>
        <begin position="1"/>
        <end position="21"/>
    </location>
</feature>
<protein>
    <submittedName>
        <fullName evidence="2">Uncharacterized protein</fullName>
    </submittedName>
</protein>
<accession>A0AAV6UTP1</accession>
<evidence type="ECO:0000313" key="2">
    <source>
        <dbReference type="EMBL" id="KAG8186616.1"/>
    </source>
</evidence>
<comment type="caution">
    <text evidence="2">The sequence shown here is derived from an EMBL/GenBank/DDBJ whole genome shotgun (WGS) entry which is preliminary data.</text>
</comment>
<feature type="compositionally biased region" description="Polar residues" evidence="1">
    <location>
        <begin position="30"/>
        <end position="40"/>
    </location>
</feature>
<dbReference type="AlphaFoldDB" id="A0AAV6UTP1"/>
<gene>
    <name evidence="2" type="ORF">JTE90_019937</name>
</gene>
<sequence length="68" mass="7794">MSPQNKQAHPKTNSNLAPSSTHVRKRNPQRRQLQTAQNPSCAPDKIRQNQLKSRAHNAQRRSREQTAL</sequence>
<evidence type="ECO:0000256" key="1">
    <source>
        <dbReference type="SAM" id="MobiDB-lite"/>
    </source>
</evidence>
<proteinExistence type="predicted"/>
<reference evidence="2 3" key="1">
    <citation type="journal article" date="2022" name="Nat. Ecol. Evol.">
        <title>A masculinizing supergene underlies an exaggerated male reproductive morph in a spider.</title>
        <authorList>
            <person name="Hendrickx F."/>
            <person name="De Corte Z."/>
            <person name="Sonet G."/>
            <person name="Van Belleghem S.M."/>
            <person name="Kostlbacher S."/>
            <person name="Vangestel C."/>
        </authorList>
    </citation>
    <scope>NUCLEOTIDE SEQUENCE [LARGE SCALE GENOMIC DNA]</scope>
    <source>
        <strain evidence="2">W744_W776</strain>
    </source>
</reference>
<dbReference type="EMBL" id="JAFNEN010000296">
    <property type="protein sequence ID" value="KAG8186616.1"/>
    <property type="molecule type" value="Genomic_DNA"/>
</dbReference>